<dbReference type="InterPro" id="IPR027417">
    <property type="entry name" value="P-loop_NTPase"/>
</dbReference>
<evidence type="ECO:0000256" key="9">
    <source>
        <dbReference type="ARBA" id="ARBA00023004"/>
    </source>
</evidence>
<comment type="subcellular location">
    <subcellularLocation>
        <location evidence="1">Cytoplasm</location>
        <location evidence="1">Cytoskeleton</location>
    </subcellularLocation>
</comment>
<feature type="binding site" evidence="11">
    <location>
        <position position="36"/>
    </location>
    <ligand>
        <name>substrate</name>
    </ligand>
</feature>
<feature type="coiled-coil region" evidence="15">
    <location>
        <begin position="651"/>
        <end position="711"/>
    </location>
</feature>
<keyword evidence="13 14" id="KW-0505">Motor protein</keyword>
<dbReference type="Pfam" id="PF00225">
    <property type="entry name" value="Kinesin"/>
    <property type="match status" value="1"/>
</dbReference>
<evidence type="ECO:0000256" key="10">
    <source>
        <dbReference type="ARBA" id="ARBA00023212"/>
    </source>
</evidence>
<feature type="binding site" evidence="11">
    <location>
        <begin position="231"/>
        <end position="232"/>
    </location>
    <ligand>
        <name>substrate</name>
    </ligand>
</feature>
<dbReference type="InterPro" id="IPR036961">
    <property type="entry name" value="Kinesin_motor_dom_sf"/>
</dbReference>
<feature type="region of interest" description="Disordered" evidence="16">
    <location>
        <begin position="779"/>
        <end position="905"/>
    </location>
</feature>
<sequence>MASALKTAIPPVIPCFDPSEYFRPEPIFIKSKEKFRDYTEDENCPIKQRVRNTYLKMHTNQTVEFVKKKHEYWCRFDKCQLTVMEAMHKLNSLVDESDPDVDVPNIIHGFQTAEAIRKAYPDIDWLHLTGLIHDMGKVMALYGEEQWAVVGDTFPVGCAYADSIVYRQTTFDENPDLYNPLYNTRLGIYKENIGLEQVTMSWGHDEYLYRVLKNHPGCRLPQPALHIIRFHSFYPWHASSDYTYLYGEIKKMLGHNGIPTADSGYGDSEDGHHRTLSGHSSIISSNASLYDDEYDDSPDNVSVIIRVRPLNNKEANRQETFGLTFPGDGRIVADTQHRESKPKLFTFNVVFEPGSIQEDIFEHSGVKKLIDMALDGFSSTVFAYGQTGSGKTYTITGPPLVNGKMKSSFENEGLMTRSFRYLFKKLETKTDVSCLIHASFLEIYNEQVIDLLNPGSQRKYLQVRWARGKGFYVENLFIIECVELDDVMAVMEEGLKNRQVAPNNANDYSSRSHCILTLNIAIEIRISEDENAFVTKQGKLIFVDLAGSEKVSEKGTDNYNETNKINRSLLTLGKCISALGDGKKKQGQHIPYRDSKLTKLLADSLGGNGVTLMIACVTPAKSNLAETVNTLRYAARTKRIKNKPVIVMDPRETLILSLQRELENLAKLKEAADKNERLPSAVDPKEIYNMLQEYMVENDTLREENSDLLRARDVLNHDQEIISRENERLIKRLEERESRSGHKSPMSVGRSSNSLAESFASINPDIWVNNLNLDSSLEGNSVGTKDKSMPDSISKELNRRKIGSNSIGDVSKSNRNNRGKHVRSNSWDLSTQRSNSKQNSSSLDTRNRKSNPKPVKPTVSPATRIKASKSEQSLRNLQDDTDGVKGKSSKLIPKTNISDRKIRKR</sequence>
<evidence type="ECO:0000256" key="8">
    <source>
        <dbReference type="ARBA" id="ARBA00023002"/>
    </source>
</evidence>
<dbReference type="InterPro" id="IPR001752">
    <property type="entry name" value="Kinesin_motor_dom"/>
</dbReference>
<dbReference type="GO" id="GO:0007052">
    <property type="term" value="P:mitotic spindle organization"/>
    <property type="evidence" value="ECO:0007669"/>
    <property type="project" value="TreeGrafter"/>
</dbReference>
<evidence type="ECO:0000256" key="13">
    <source>
        <dbReference type="PROSITE-ProRule" id="PRU00283"/>
    </source>
</evidence>
<comment type="similarity">
    <text evidence="13 14">Belongs to the TRAFAC class myosin-kinesin ATPase superfamily. Kinesin family.</text>
</comment>
<reference evidence="18" key="2">
    <citation type="submission" date="2015-02" db="UniProtKB">
        <authorList>
            <consortium name="EnsemblMetazoa"/>
        </authorList>
    </citation>
    <scope>IDENTIFICATION</scope>
</reference>
<keyword evidence="19" id="KW-1185">Reference proteome</keyword>
<evidence type="ECO:0000256" key="5">
    <source>
        <dbReference type="ARBA" id="ARBA00022723"/>
    </source>
</evidence>
<keyword evidence="10" id="KW-0206">Cytoskeleton</keyword>
<accession>T1IXE1</accession>
<protein>
    <recommendedName>
        <fullName evidence="14">Kinesin-like protein</fullName>
    </recommendedName>
</protein>
<comment type="cofactor">
    <cofactor evidence="12">
        <name>Fe cation</name>
        <dbReference type="ChEBI" id="CHEBI:24875"/>
    </cofactor>
    <text evidence="12">Binds 2 iron ions per subunit.</text>
</comment>
<dbReference type="PROSITE" id="PS00411">
    <property type="entry name" value="KINESIN_MOTOR_1"/>
    <property type="match status" value="1"/>
</dbReference>
<organism evidence="18 19">
    <name type="scientific">Strigamia maritima</name>
    <name type="common">European centipede</name>
    <name type="synonym">Geophilus maritimus</name>
    <dbReference type="NCBI Taxonomy" id="126957"/>
    <lineage>
        <taxon>Eukaryota</taxon>
        <taxon>Metazoa</taxon>
        <taxon>Ecdysozoa</taxon>
        <taxon>Arthropoda</taxon>
        <taxon>Myriapoda</taxon>
        <taxon>Chilopoda</taxon>
        <taxon>Pleurostigmophora</taxon>
        <taxon>Geophilomorpha</taxon>
        <taxon>Linotaeniidae</taxon>
        <taxon>Strigamia</taxon>
    </lineage>
</organism>
<dbReference type="GO" id="GO:0008017">
    <property type="term" value="F:microtubule binding"/>
    <property type="evidence" value="ECO:0007669"/>
    <property type="project" value="InterPro"/>
</dbReference>
<evidence type="ECO:0000256" key="12">
    <source>
        <dbReference type="PIRSR" id="PIRSR607828-2"/>
    </source>
</evidence>
<dbReference type="PROSITE" id="PS50067">
    <property type="entry name" value="KINESIN_MOTOR_2"/>
    <property type="match status" value="1"/>
</dbReference>
<dbReference type="GO" id="GO:0005875">
    <property type="term" value="C:microtubule associated complex"/>
    <property type="evidence" value="ECO:0007669"/>
    <property type="project" value="TreeGrafter"/>
</dbReference>
<dbReference type="SUPFAM" id="SSF52540">
    <property type="entry name" value="P-loop containing nucleoside triphosphate hydrolases"/>
    <property type="match status" value="1"/>
</dbReference>
<keyword evidence="6 13" id="KW-0547">Nucleotide-binding</keyword>
<keyword evidence="9 12" id="KW-0408">Iron</keyword>
<reference evidence="19" key="1">
    <citation type="submission" date="2011-05" db="EMBL/GenBank/DDBJ databases">
        <authorList>
            <person name="Richards S.R."/>
            <person name="Qu J."/>
            <person name="Jiang H."/>
            <person name="Jhangiani S.N."/>
            <person name="Agravi P."/>
            <person name="Goodspeed R."/>
            <person name="Gross S."/>
            <person name="Mandapat C."/>
            <person name="Jackson L."/>
            <person name="Mathew T."/>
            <person name="Pu L."/>
            <person name="Thornton R."/>
            <person name="Saada N."/>
            <person name="Wilczek-Boney K.B."/>
            <person name="Lee S."/>
            <person name="Kovar C."/>
            <person name="Wu Y."/>
            <person name="Scherer S.E."/>
            <person name="Worley K.C."/>
            <person name="Muzny D.M."/>
            <person name="Gibbs R."/>
        </authorList>
    </citation>
    <scope>NUCLEOTIDE SEQUENCE</scope>
    <source>
        <strain evidence="19">Brora</strain>
    </source>
</reference>
<dbReference type="EMBL" id="JH431646">
    <property type="status" value="NOT_ANNOTATED_CDS"/>
    <property type="molecule type" value="Genomic_DNA"/>
</dbReference>
<dbReference type="eggNOG" id="KOG1573">
    <property type="taxonomic scope" value="Eukaryota"/>
</dbReference>
<dbReference type="GO" id="GO:0007018">
    <property type="term" value="P:microtubule-based movement"/>
    <property type="evidence" value="ECO:0007669"/>
    <property type="project" value="InterPro"/>
</dbReference>
<dbReference type="InterPro" id="IPR007828">
    <property type="entry name" value="Inositol_oxygenase"/>
</dbReference>
<dbReference type="STRING" id="126957.T1IXE1"/>
<name>T1IXE1_STRMM</name>
<dbReference type="GO" id="GO:0005874">
    <property type="term" value="C:microtubule"/>
    <property type="evidence" value="ECO:0007669"/>
    <property type="project" value="UniProtKB-KW"/>
</dbReference>
<dbReference type="GO" id="GO:0003777">
    <property type="term" value="F:microtubule motor activity"/>
    <property type="evidence" value="ECO:0007669"/>
    <property type="project" value="InterPro"/>
</dbReference>
<dbReference type="SUPFAM" id="SSF109604">
    <property type="entry name" value="HD-domain/PDEase-like"/>
    <property type="match status" value="1"/>
</dbReference>
<feature type="region of interest" description="Disordered" evidence="16">
    <location>
        <begin position="733"/>
        <end position="752"/>
    </location>
</feature>
<dbReference type="HOGENOM" id="CLU_320635_0_0_1"/>
<dbReference type="GO" id="GO:0051231">
    <property type="term" value="P:spindle elongation"/>
    <property type="evidence" value="ECO:0007669"/>
    <property type="project" value="TreeGrafter"/>
</dbReference>
<dbReference type="FunFam" id="3.40.850.10:FF:000080">
    <property type="entry name" value="Kinesin-like protein"/>
    <property type="match status" value="1"/>
</dbReference>
<feature type="binding site" evidence="11">
    <location>
        <begin position="95"/>
        <end position="97"/>
    </location>
    <ligand>
        <name>substrate</name>
    </ligand>
</feature>
<evidence type="ECO:0000256" key="1">
    <source>
        <dbReference type="ARBA" id="ARBA00004245"/>
    </source>
</evidence>
<dbReference type="EnsemblMetazoa" id="SMAR005873-RA">
    <property type="protein sequence ID" value="SMAR005873-PA"/>
    <property type="gene ID" value="SMAR005873"/>
</dbReference>
<feature type="compositionally biased region" description="Polar residues" evidence="16">
    <location>
        <begin position="803"/>
        <end position="814"/>
    </location>
</feature>
<evidence type="ECO:0000256" key="15">
    <source>
        <dbReference type="SAM" id="Coils"/>
    </source>
</evidence>
<evidence type="ECO:0000259" key="17">
    <source>
        <dbReference type="PROSITE" id="PS50067"/>
    </source>
</evidence>
<feature type="domain" description="Kinesin motor" evidence="17">
    <location>
        <begin position="300"/>
        <end position="640"/>
    </location>
</feature>
<evidence type="ECO:0000256" key="7">
    <source>
        <dbReference type="ARBA" id="ARBA00022840"/>
    </source>
</evidence>
<dbReference type="InterPro" id="IPR019821">
    <property type="entry name" value="Kinesin_motor_CS"/>
</dbReference>
<feature type="binding site" evidence="11">
    <location>
        <position position="137"/>
    </location>
    <ligand>
        <name>substrate</name>
    </ligand>
</feature>
<feature type="binding site" evidence="12">
    <location>
        <position position="134"/>
    </location>
    <ligand>
        <name>Fe cation</name>
        <dbReference type="ChEBI" id="CHEBI:24875"/>
        <label>1</label>
    </ligand>
</feature>
<dbReference type="GO" id="GO:0019310">
    <property type="term" value="P:inositol catabolic process"/>
    <property type="evidence" value="ECO:0007669"/>
    <property type="project" value="InterPro"/>
</dbReference>
<dbReference type="AlphaFoldDB" id="T1IXE1"/>
<dbReference type="GO" id="GO:0005737">
    <property type="term" value="C:cytoplasm"/>
    <property type="evidence" value="ECO:0007669"/>
    <property type="project" value="InterPro"/>
</dbReference>
<feature type="binding site" evidence="13">
    <location>
        <begin position="385"/>
        <end position="392"/>
    </location>
    <ligand>
        <name>ATP</name>
        <dbReference type="ChEBI" id="CHEBI:30616"/>
    </ligand>
</feature>
<proteinExistence type="inferred from homology"/>
<dbReference type="Pfam" id="PF05153">
    <property type="entry name" value="MIOX"/>
    <property type="match status" value="1"/>
</dbReference>
<dbReference type="PANTHER" id="PTHR47969">
    <property type="entry name" value="CHROMOSOME-ASSOCIATED KINESIN KIF4A-RELATED"/>
    <property type="match status" value="1"/>
</dbReference>
<dbReference type="GO" id="GO:0005524">
    <property type="term" value="F:ATP binding"/>
    <property type="evidence" value="ECO:0007669"/>
    <property type="project" value="UniProtKB-UniRule"/>
</dbReference>
<evidence type="ECO:0000256" key="16">
    <source>
        <dbReference type="SAM" id="MobiDB-lite"/>
    </source>
</evidence>
<keyword evidence="8" id="KW-0560">Oxidoreductase</keyword>
<dbReference type="PRINTS" id="PR00380">
    <property type="entry name" value="KINESINHEAVY"/>
</dbReference>
<dbReference type="InterPro" id="IPR027640">
    <property type="entry name" value="Kinesin-like_fam"/>
</dbReference>
<dbReference type="GO" id="GO:0050113">
    <property type="term" value="F:inositol oxygenase activity"/>
    <property type="evidence" value="ECO:0007669"/>
    <property type="project" value="InterPro"/>
</dbReference>
<evidence type="ECO:0000256" key="3">
    <source>
        <dbReference type="ARBA" id="ARBA00005286"/>
    </source>
</evidence>
<keyword evidence="7 13" id="KW-0067">ATP-binding</keyword>
<evidence type="ECO:0000256" key="14">
    <source>
        <dbReference type="RuleBase" id="RU000394"/>
    </source>
</evidence>
<evidence type="ECO:0000313" key="19">
    <source>
        <dbReference type="Proteomes" id="UP000014500"/>
    </source>
</evidence>
<feature type="binding site" evidence="12">
    <location>
        <position position="204"/>
    </location>
    <ligand>
        <name>Fe cation</name>
        <dbReference type="ChEBI" id="CHEBI:24875"/>
        <label>1</label>
    </ligand>
</feature>
<evidence type="ECO:0000256" key="2">
    <source>
        <dbReference type="ARBA" id="ARBA00005167"/>
    </source>
</evidence>
<keyword evidence="15" id="KW-0175">Coiled coil</keyword>
<dbReference type="GO" id="GO:0005506">
    <property type="term" value="F:iron ion binding"/>
    <property type="evidence" value="ECO:0007669"/>
    <property type="project" value="InterPro"/>
</dbReference>
<evidence type="ECO:0000256" key="6">
    <source>
        <dbReference type="ARBA" id="ARBA00022741"/>
    </source>
</evidence>
<comment type="similarity">
    <text evidence="3">Belongs to the myo-inositol oxygenase family.</text>
</comment>
<evidence type="ECO:0000256" key="11">
    <source>
        <dbReference type="PIRSR" id="PIRSR607828-1"/>
    </source>
</evidence>
<dbReference type="SMART" id="SM00129">
    <property type="entry name" value="KISc"/>
    <property type="match status" value="1"/>
</dbReference>
<dbReference type="UniPathway" id="UPA00111">
    <property type="reaction ID" value="UER00527"/>
</dbReference>
<dbReference type="Gene3D" id="3.40.850.10">
    <property type="entry name" value="Kinesin motor domain"/>
    <property type="match status" value="1"/>
</dbReference>
<dbReference type="CDD" id="cd00106">
    <property type="entry name" value="KISc"/>
    <property type="match status" value="1"/>
</dbReference>
<feature type="binding site" evidence="12">
    <location>
        <position position="231"/>
    </location>
    <ligand>
        <name>Fe cation</name>
        <dbReference type="ChEBI" id="CHEBI:24875"/>
        <label>1</label>
    </ligand>
</feature>
<feature type="binding site" evidence="11">
    <location>
        <begin position="151"/>
        <end position="152"/>
    </location>
    <ligand>
        <name>substrate</name>
    </ligand>
</feature>
<feature type="binding site" evidence="12">
    <location>
        <position position="133"/>
    </location>
    <ligand>
        <name>Fe cation</name>
        <dbReference type="ChEBI" id="CHEBI:24875"/>
        <label>1</label>
    </ligand>
</feature>
<keyword evidence="5 12" id="KW-0479">Metal-binding</keyword>
<dbReference type="eggNOG" id="KOG4280">
    <property type="taxonomic scope" value="Eukaryota"/>
</dbReference>
<keyword evidence="14" id="KW-0493">Microtubule</keyword>
<dbReference type="Proteomes" id="UP000014500">
    <property type="component" value="Unassembled WGS sequence"/>
</dbReference>
<dbReference type="PANTHER" id="PTHR47969:SF33">
    <property type="entry name" value="KINESIN-LIKE PROTEIN"/>
    <property type="match status" value="1"/>
</dbReference>
<keyword evidence="4" id="KW-0963">Cytoplasm</keyword>
<dbReference type="PhylomeDB" id="T1IXE1"/>
<feature type="compositionally biased region" description="Polar residues" evidence="16">
    <location>
        <begin position="824"/>
        <end position="844"/>
    </location>
</feature>
<evidence type="ECO:0000256" key="4">
    <source>
        <dbReference type="ARBA" id="ARBA00022490"/>
    </source>
</evidence>
<feature type="compositionally biased region" description="Basic and acidic residues" evidence="16">
    <location>
        <begin position="784"/>
        <end position="799"/>
    </location>
</feature>
<comment type="pathway">
    <text evidence="2">Polyol metabolism; myo-inositol degradation into D-glucuronate; D-glucuronate from myo-inositol: step 1/1.</text>
</comment>
<feature type="binding site" evidence="12">
    <location>
        <position position="108"/>
    </location>
    <ligand>
        <name>Fe cation</name>
        <dbReference type="ChEBI" id="CHEBI:24875"/>
        <label>1</label>
    </ligand>
</feature>
<evidence type="ECO:0000313" key="18">
    <source>
        <dbReference type="EnsemblMetazoa" id="SMAR005873-PA"/>
    </source>
</evidence>